<dbReference type="Proteomes" id="UP000265715">
    <property type="component" value="Unassembled WGS sequence"/>
</dbReference>
<evidence type="ECO:0000313" key="2">
    <source>
        <dbReference type="EMBL" id="RIH75601.1"/>
    </source>
</evidence>
<dbReference type="OrthoDB" id="5942136at2"/>
<proteinExistence type="predicted"/>
<organism evidence="2 3">
    <name type="scientific">Calidithermus terrae</name>
    <dbReference type="NCBI Taxonomy" id="1408545"/>
    <lineage>
        <taxon>Bacteria</taxon>
        <taxon>Thermotogati</taxon>
        <taxon>Deinococcota</taxon>
        <taxon>Deinococci</taxon>
        <taxon>Thermales</taxon>
        <taxon>Thermaceae</taxon>
        <taxon>Calidithermus</taxon>
    </lineage>
</organism>
<feature type="region of interest" description="Disordered" evidence="1">
    <location>
        <begin position="86"/>
        <end position="106"/>
    </location>
</feature>
<comment type="caution">
    <text evidence="2">The sequence shown here is derived from an EMBL/GenBank/DDBJ whole genome shotgun (WGS) entry which is preliminary data.</text>
</comment>
<keyword evidence="3" id="KW-1185">Reference proteome</keyword>
<gene>
    <name evidence="2" type="ORF">Mterra_03963</name>
</gene>
<dbReference type="EMBL" id="QXDL01000352">
    <property type="protein sequence ID" value="RIH75601.1"/>
    <property type="molecule type" value="Genomic_DNA"/>
</dbReference>
<evidence type="ECO:0000256" key="1">
    <source>
        <dbReference type="SAM" id="MobiDB-lite"/>
    </source>
</evidence>
<evidence type="ECO:0000313" key="3">
    <source>
        <dbReference type="Proteomes" id="UP000265715"/>
    </source>
</evidence>
<sequence length="106" mass="12054">MRAEVEAQVEQFRTGRSGTGRLTRSQRLEAIYRPLRRALIFLEPPPPPPPSLRLTPRQLEQIVGTPIACAPEHLRLFEGVPLPRGELFRGECREPGERPDQRRGPP</sequence>
<name>A0A399E059_9DEIN</name>
<protein>
    <submittedName>
        <fullName evidence="2">Uncharacterized protein</fullName>
    </submittedName>
</protein>
<reference evidence="2 3" key="1">
    <citation type="submission" date="2018-08" db="EMBL/GenBank/DDBJ databases">
        <title>Meiothermus terrae DSM 26712 genome sequencing project.</title>
        <authorList>
            <person name="Da Costa M.S."/>
            <person name="Albuquerque L."/>
            <person name="Raposo P."/>
            <person name="Froufe H.J.C."/>
            <person name="Barroso C.S."/>
            <person name="Egas C."/>
        </authorList>
    </citation>
    <scope>NUCLEOTIDE SEQUENCE [LARGE SCALE GENOMIC DNA]</scope>
    <source>
        <strain evidence="2 3">DSM 26712</strain>
    </source>
</reference>
<accession>A0A399E059</accession>
<dbReference type="AlphaFoldDB" id="A0A399E059"/>